<dbReference type="Pfam" id="PF20351">
    <property type="entry name" value="DUF6646"/>
    <property type="match status" value="1"/>
</dbReference>
<gene>
    <name evidence="2" type="ORF">ES674_03615</name>
</gene>
<dbReference type="EMBL" id="VSKK01000001">
    <property type="protein sequence ID" value="TYB78874.1"/>
    <property type="molecule type" value="Genomic_DNA"/>
</dbReference>
<name>A0A5D0RE97_9FLAO</name>
<organism evidence="2 3">
    <name type="scientific">Bizionia myxarmorum</name>
    <dbReference type="NCBI Taxonomy" id="291186"/>
    <lineage>
        <taxon>Bacteria</taxon>
        <taxon>Pseudomonadati</taxon>
        <taxon>Bacteroidota</taxon>
        <taxon>Flavobacteriia</taxon>
        <taxon>Flavobacteriales</taxon>
        <taxon>Flavobacteriaceae</taxon>
        <taxon>Bizionia</taxon>
    </lineage>
</organism>
<dbReference type="InterPro" id="IPR046588">
    <property type="entry name" value="DUF6646"/>
</dbReference>
<accession>A0A5D0RE97</accession>
<feature type="chain" id="PRO_5022832667" evidence="1">
    <location>
        <begin position="19"/>
        <end position="177"/>
    </location>
</feature>
<feature type="signal peptide" evidence="1">
    <location>
        <begin position="1"/>
        <end position="18"/>
    </location>
</feature>
<keyword evidence="1" id="KW-0732">Signal</keyword>
<evidence type="ECO:0000256" key="1">
    <source>
        <dbReference type="SAM" id="SignalP"/>
    </source>
</evidence>
<evidence type="ECO:0000313" key="2">
    <source>
        <dbReference type="EMBL" id="TYB78874.1"/>
    </source>
</evidence>
<keyword evidence="3" id="KW-1185">Reference proteome</keyword>
<dbReference type="AlphaFoldDB" id="A0A5D0RE97"/>
<evidence type="ECO:0000313" key="3">
    <source>
        <dbReference type="Proteomes" id="UP000323720"/>
    </source>
</evidence>
<protein>
    <submittedName>
        <fullName evidence="2">Porin family protein</fullName>
    </submittedName>
</protein>
<dbReference type="Proteomes" id="UP000323720">
    <property type="component" value="Unassembled WGS sequence"/>
</dbReference>
<reference evidence="2 3" key="1">
    <citation type="submission" date="2019-08" db="EMBL/GenBank/DDBJ databases">
        <title>Genomes of Antarctic Bizionia species.</title>
        <authorList>
            <person name="Bowman J.P."/>
        </authorList>
    </citation>
    <scope>NUCLEOTIDE SEQUENCE [LARGE SCALE GENOMIC DNA]</scope>
    <source>
        <strain evidence="2 3">ADA-4</strain>
    </source>
</reference>
<comment type="caution">
    <text evidence="2">The sequence shown here is derived from an EMBL/GenBank/DDBJ whole genome shotgun (WGS) entry which is preliminary data.</text>
</comment>
<proteinExistence type="predicted"/>
<dbReference type="OrthoDB" id="1118003at2"/>
<dbReference type="RefSeq" id="WP_148402611.1">
    <property type="nucleotide sequence ID" value="NZ_VSKK01000001.1"/>
</dbReference>
<sequence>MKKLLVVVAILTVSFANAQAFSGSGDQKFQVGANFQSHATGLNLSYDYGLGENISVGVSSSYALGISSELQDGVKDPFGNTLIEKAGFDDRFDLKARFNANIGNVLKIDENFDLYPGLSFSLKNFGGHIGARYFFTSGFGIYTEAQFPIAKYNSDDLTPAEELNNQFSMNLGATFNL</sequence>